<evidence type="ECO:0000256" key="1">
    <source>
        <dbReference type="ARBA" id="ARBA00022962"/>
    </source>
</evidence>
<dbReference type="InterPro" id="IPR028979">
    <property type="entry name" value="Ser_kin/Pase_Hpr-like_N_sf"/>
</dbReference>
<keyword evidence="4" id="KW-1185">Reference proteome</keyword>
<dbReference type="Pfam" id="PF07085">
    <property type="entry name" value="DRTGG"/>
    <property type="match status" value="1"/>
</dbReference>
<keyword evidence="3" id="KW-0808">Transferase</keyword>
<dbReference type="Gene3D" id="3.40.1390.20">
    <property type="entry name" value="HprK N-terminal domain-like"/>
    <property type="match status" value="1"/>
</dbReference>
<dbReference type="InterPro" id="IPR027417">
    <property type="entry name" value="P-loop_NTPase"/>
</dbReference>
<dbReference type="AlphaFoldDB" id="A0A2R5G5J3"/>
<dbReference type="OrthoDB" id="444127at2759"/>
<evidence type="ECO:0000313" key="3">
    <source>
        <dbReference type="EMBL" id="GBG25619.1"/>
    </source>
</evidence>
<dbReference type="InParanoid" id="A0A2R5G5J3"/>
<evidence type="ECO:0000313" key="4">
    <source>
        <dbReference type="Proteomes" id="UP000241890"/>
    </source>
</evidence>
<keyword evidence="1" id="KW-0315">Glutamine amidotransferase</keyword>
<name>A0A2R5G5J3_9STRA</name>
<dbReference type="EMBL" id="BEYU01000013">
    <property type="protein sequence ID" value="GBG25619.1"/>
    <property type="molecule type" value="Genomic_DNA"/>
</dbReference>
<dbReference type="Gene3D" id="3.40.50.300">
    <property type="entry name" value="P-loop containing nucleotide triphosphate hydrolases"/>
    <property type="match status" value="1"/>
</dbReference>
<gene>
    <name evidence="3" type="ORF">FCC1311_018382</name>
</gene>
<dbReference type="PANTHER" id="PTHR21343:SF8">
    <property type="entry name" value="DRTGG DOMAIN-CONTAINING PROTEIN"/>
    <property type="match status" value="1"/>
</dbReference>
<comment type="caution">
    <text evidence="3">The sequence shown here is derived from an EMBL/GenBank/DDBJ whole genome shotgun (WGS) entry which is preliminary data.</text>
</comment>
<reference evidence="3 4" key="1">
    <citation type="submission" date="2017-12" db="EMBL/GenBank/DDBJ databases">
        <title>Sequencing, de novo assembly and annotation of complete genome of a new Thraustochytrid species, strain FCC1311.</title>
        <authorList>
            <person name="Sedici K."/>
            <person name="Godart F."/>
            <person name="Aiese Cigliano R."/>
            <person name="Sanseverino W."/>
            <person name="Barakat M."/>
            <person name="Ortet P."/>
            <person name="Marechal E."/>
            <person name="Cagnac O."/>
            <person name="Amato A."/>
        </authorList>
    </citation>
    <scope>NUCLEOTIDE SEQUENCE [LARGE SCALE GENOMIC DNA]</scope>
</reference>
<feature type="domain" description="DRTGG" evidence="2">
    <location>
        <begin position="255"/>
        <end position="365"/>
    </location>
</feature>
<dbReference type="CDD" id="cd03109">
    <property type="entry name" value="DTBS"/>
    <property type="match status" value="1"/>
</dbReference>
<protein>
    <submittedName>
        <fullName evidence="3">Phosphate acetyltransferase</fullName>
    </submittedName>
</protein>
<proteinExistence type="predicted"/>
<dbReference type="Proteomes" id="UP000241890">
    <property type="component" value="Unassembled WGS sequence"/>
</dbReference>
<evidence type="ECO:0000259" key="2">
    <source>
        <dbReference type="Pfam" id="PF07085"/>
    </source>
</evidence>
<dbReference type="Pfam" id="PF13500">
    <property type="entry name" value="AAA_26"/>
    <property type="match status" value="1"/>
</dbReference>
<dbReference type="PANTHER" id="PTHR21343">
    <property type="entry name" value="DETHIOBIOTIN SYNTHETASE"/>
    <property type="match status" value="1"/>
</dbReference>
<dbReference type="SUPFAM" id="SSF75138">
    <property type="entry name" value="HprK N-terminal domain-like"/>
    <property type="match status" value="1"/>
</dbReference>
<dbReference type="SUPFAM" id="SSF52540">
    <property type="entry name" value="P-loop containing nucleoside triphosphate hydrolases"/>
    <property type="match status" value="1"/>
</dbReference>
<accession>A0A2R5G5J3</accession>
<dbReference type="InterPro" id="IPR010766">
    <property type="entry name" value="DRTGG"/>
</dbReference>
<dbReference type="GO" id="GO:0016740">
    <property type="term" value="F:transferase activity"/>
    <property type="evidence" value="ECO:0007669"/>
    <property type="project" value="UniProtKB-KW"/>
</dbReference>
<sequence>MRAKGLMVCASRQHVGKTTSSLAITSGLLKRFQAEMHVSCNMQPTHRAPQKVGFIKPVGQRHVRVGPEMLPSGATEGLRVDKDVVLFKEHFNLTSCEYREMSPVVIPNGYTRDFLDGKIKEDDQIHAIKESYASIEAKNEFVVVEGTGHCGVGSIVNMDNARVASLLGLDIIFVVNGGLGSAFDELALNRLMCEHHGVKIRGVLVNKVKPDKLDMITEYFTKALKRWDIPLVGVVPDASYLSAPTMVDYEQLFSTKLLCGEGQKLSHFNQTTLVAMELSSFIERLHNEKHSKTLFVTHASRVDIILGFIAHGAVHQEMWGAPWRAGLILAGENQNQLDSALLATLKDQSCPILHAPMSTYDAMLQLTNYTAKLSALDKQRTTAAIEHYEPHINFEAVLHEA</sequence>
<organism evidence="3 4">
    <name type="scientific">Hondaea fermentalgiana</name>
    <dbReference type="NCBI Taxonomy" id="2315210"/>
    <lineage>
        <taxon>Eukaryota</taxon>
        <taxon>Sar</taxon>
        <taxon>Stramenopiles</taxon>
        <taxon>Bigyra</taxon>
        <taxon>Labyrinthulomycetes</taxon>
        <taxon>Thraustochytrida</taxon>
        <taxon>Thraustochytriidae</taxon>
        <taxon>Hondaea</taxon>
    </lineage>
</organism>